<gene>
    <name evidence="2" type="ORF">ACFFGT_16775</name>
</gene>
<evidence type="ECO:0000313" key="2">
    <source>
        <dbReference type="EMBL" id="MFC0515879.1"/>
    </source>
</evidence>
<keyword evidence="1" id="KW-0472">Membrane</keyword>
<evidence type="ECO:0000256" key="1">
    <source>
        <dbReference type="SAM" id="Phobius"/>
    </source>
</evidence>
<dbReference type="EMBL" id="JBHLTS010000022">
    <property type="protein sequence ID" value="MFC0515879.1"/>
    <property type="molecule type" value="Genomic_DNA"/>
</dbReference>
<comment type="caution">
    <text evidence="2">The sequence shown here is derived from an EMBL/GenBank/DDBJ whole genome shotgun (WGS) entry which is preliminary data.</text>
</comment>
<dbReference type="Proteomes" id="UP001589828">
    <property type="component" value="Unassembled WGS sequence"/>
</dbReference>
<evidence type="ECO:0000313" key="3">
    <source>
        <dbReference type="Proteomes" id="UP001589828"/>
    </source>
</evidence>
<proteinExistence type="predicted"/>
<keyword evidence="3" id="KW-1185">Reference proteome</keyword>
<accession>A0ABV6L8S1</accession>
<feature type="transmembrane region" description="Helical" evidence="1">
    <location>
        <begin position="132"/>
        <end position="153"/>
    </location>
</feature>
<feature type="transmembrane region" description="Helical" evidence="1">
    <location>
        <begin position="87"/>
        <end position="111"/>
    </location>
</feature>
<feature type="transmembrane region" description="Helical" evidence="1">
    <location>
        <begin position="35"/>
        <end position="55"/>
    </location>
</feature>
<feature type="transmembrane region" description="Helical" evidence="1">
    <location>
        <begin position="159"/>
        <end position="183"/>
    </location>
</feature>
<organism evidence="2 3">
    <name type="scientific">Mucilaginibacter angelicae</name>
    <dbReference type="NCBI Taxonomy" id="869718"/>
    <lineage>
        <taxon>Bacteria</taxon>
        <taxon>Pseudomonadati</taxon>
        <taxon>Bacteroidota</taxon>
        <taxon>Sphingobacteriia</taxon>
        <taxon>Sphingobacteriales</taxon>
        <taxon>Sphingobacteriaceae</taxon>
        <taxon>Mucilaginibacter</taxon>
    </lineage>
</organism>
<keyword evidence="1" id="KW-0812">Transmembrane</keyword>
<reference evidence="2 3" key="1">
    <citation type="submission" date="2024-09" db="EMBL/GenBank/DDBJ databases">
        <authorList>
            <person name="Sun Q."/>
            <person name="Mori K."/>
        </authorList>
    </citation>
    <scope>NUCLEOTIDE SEQUENCE [LARGE SCALE GENOMIC DNA]</scope>
    <source>
        <strain evidence="2 3">NCAIM B.02415</strain>
    </source>
</reference>
<keyword evidence="1" id="KW-1133">Transmembrane helix</keyword>
<protein>
    <recommendedName>
        <fullName evidence="4">Glycerophosphoryl diester phosphodiesterase membrane domain-containing protein</fullName>
    </recommendedName>
</protein>
<dbReference type="RefSeq" id="WP_377023674.1">
    <property type="nucleotide sequence ID" value="NZ_JBHLTS010000022.1"/>
</dbReference>
<evidence type="ECO:0008006" key="4">
    <source>
        <dbReference type="Google" id="ProtNLM"/>
    </source>
</evidence>
<feature type="transmembrane region" description="Helical" evidence="1">
    <location>
        <begin position="195"/>
        <end position="217"/>
    </location>
</feature>
<feature type="transmembrane region" description="Helical" evidence="1">
    <location>
        <begin position="237"/>
        <end position="270"/>
    </location>
</feature>
<sequence length="300" mass="33913">MKPQIELAKSRDFSETISDTFTFVKQNIKPLFKAFFTFSGFFILAGTISAVFFQIKVTNIANGSMPGPIASRLEYGPSIFETFGVEYFLTIIFYLLTITVLKVTTFSYVALYKEKGNQAPSTEELWGYIKYYFWRILGASFVSNLLLGFGFLFCLIPGIYLAPIFALIFPIIVFENASFGYAFNRCFTLIKENWWLTFGILVVTWIIIYVCIMAITLPATMINVIGLILHPQKGAGLSVTASVITVILQHLSMVFLTIPIITICLCYFNLTETKEGTNLLERINKLGEIKPDHDLPAEEY</sequence>
<name>A0ABV6L8S1_9SPHI</name>